<evidence type="ECO:0000256" key="1">
    <source>
        <dbReference type="ARBA" id="ARBA00000900"/>
    </source>
</evidence>
<evidence type="ECO:0000256" key="8">
    <source>
        <dbReference type="ARBA" id="ARBA00022771"/>
    </source>
</evidence>
<sequence>MRAFNRKQLTETQPPLEPTIRTSTPSSAQNLMTSPSSRGPVEAIVVLAVLAVLTIALFLLGFFSICMRRFSEAPASELARRRRQRQRSQQRAMSFPRWDPPTRSTPRTGLDQMTIRSLPVYSYGGNEKYHMDCAICLTDFEENDAVKVIPICQHVFHPQCIDVWLSSHVSYPVCRATRLFDEAKCGAGSGAEQNRNDQGTSESAERLTEGSYDTCTESRVMGSISFCLRNSSCSNVADRTAFQRTLSF</sequence>
<evidence type="ECO:0000259" key="17">
    <source>
        <dbReference type="PROSITE" id="PS50089"/>
    </source>
</evidence>
<comment type="catalytic activity">
    <reaction evidence="1">
        <text>S-ubiquitinyl-[E2 ubiquitin-conjugating enzyme]-L-cysteine + [acceptor protein]-L-lysine = [E2 ubiquitin-conjugating enzyme]-L-cysteine + N(6)-ubiquitinyl-[acceptor protein]-L-lysine.</text>
        <dbReference type="EC" id="2.3.2.27"/>
    </reaction>
</comment>
<dbReference type="OrthoDB" id="8062037at2759"/>
<feature type="compositionally biased region" description="Polar residues" evidence="15">
    <location>
        <begin position="20"/>
        <end position="36"/>
    </location>
</feature>
<evidence type="ECO:0000256" key="7">
    <source>
        <dbReference type="ARBA" id="ARBA00022723"/>
    </source>
</evidence>
<keyword evidence="19" id="KW-1185">Reference proteome</keyword>
<keyword evidence="7" id="KW-0479">Metal-binding</keyword>
<dbReference type="GO" id="GO:0016567">
    <property type="term" value="P:protein ubiquitination"/>
    <property type="evidence" value="ECO:0007669"/>
    <property type="project" value="InterPro"/>
</dbReference>
<dbReference type="Pfam" id="PF13639">
    <property type="entry name" value="zf-RING_2"/>
    <property type="match status" value="1"/>
</dbReference>
<keyword evidence="10" id="KW-0862">Zinc</keyword>
<dbReference type="GO" id="GO:0008270">
    <property type="term" value="F:zinc ion binding"/>
    <property type="evidence" value="ECO:0007669"/>
    <property type="project" value="UniProtKB-KW"/>
</dbReference>
<evidence type="ECO:0000256" key="3">
    <source>
        <dbReference type="ARBA" id="ARBA00004906"/>
    </source>
</evidence>
<evidence type="ECO:0000256" key="5">
    <source>
        <dbReference type="ARBA" id="ARBA00022679"/>
    </source>
</evidence>
<evidence type="ECO:0000256" key="16">
    <source>
        <dbReference type="SAM" id="Phobius"/>
    </source>
</evidence>
<feature type="region of interest" description="Disordered" evidence="15">
    <location>
        <begin position="187"/>
        <end position="210"/>
    </location>
</feature>
<protein>
    <recommendedName>
        <fullName evidence="4">RING-type E3 ubiquitin transferase</fullName>
        <ecNumber evidence="4">2.3.2.27</ecNumber>
    </recommendedName>
</protein>
<evidence type="ECO:0000256" key="2">
    <source>
        <dbReference type="ARBA" id="ARBA00004167"/>
    </source>
</evidence>
<evidence type="ECO:0000256" key="10">
    <source>
        <dbReference type="ARBA" id="ARBA00022833"/>
    </source>
</evidence>
<gene>
    <name evidence="18" type="ORF">CJ030_MR1G006306</name>
</gene>
<evidence type="ECO:0000256" key="11">
    <source>
        <dbReference type="ARBA" id="ARBA00022989"/>
    </source>
</evidence>
<evidence type="ECO:0000256" key="4">
    <source>
        <dbReference type="ARBA" id="ARBA00012483"/>
    </source>
</evidence>
<dbReference type="PANTHER" id="PTHR46913">
    <property type="entry name" value="RING-H2 FINGER PROTEIN ATL16"/>
    <property type="match status" value="1"/>
</dbReference>
<evidence type="ECO:0000313" key="19">
    <source>
        <dbReference type="Proteomes" id="UP000516437"/>
    </source>
</evidence>
<keyword evidence="12 16" id="KW-0472">Membrane</keyword>
<dbReference type="AlphaFoldDB" id="A0A6A1WQC8"/>
<reference evidence="18 19" key="1">
    <citation type="journal article" date="2019" name="Plant Biotechnol. J.">
        <title>The red bayberry genome and genetic basis of sex determination.</title>
        <authorList>
            <person name="Jia H.M."/>
            <person name="Jia H.J."/>
            <person name="Cai Q.L."/>
            <person name="Wang Y."/>
            <person name="Zhao H.B."/>
            <person name="Yang W.F."/>
            <person name="Wang G.Y."/>
            <person name="Li Y.H."/>
            <person name="Zhan D.L."/>
            <person name="Shen Y.T."/>
            <person name="Niu Q.F."/>
            <person name="Chang L."/>
            <person name="Qiu J."/>
            <person name="Zhao L."/>
            <person name="Xie H.B."/>
            <person name="Fu W.Y."/>
            <person name="Jin J."/>
            <person name="Li X.W."/>
            <person name="Jiao Y."/>
            <person name="Zhou C.C."/>
            <person name="Tu T."/>
            <person name="Chai C.Y."/>
            <person name="Gao J.L."/>
            <person name="Fan L.J."/>
            <person name="van de Weg E."/>
            <person name="Wang J.Y."/>
            <person name="Gao Z.S."/>
        </authorList>
    </citation>
    <scope>NUCLEOTIDE SEQUENCE [LARGE SCALE GENOMIC DNA]</scope>
    <source>
        <tissue evidence="18">Leaves</tissue>
    </source>
</reference>
<dbReference type="InterPro" id="IPR013083">
    <property type="entry name" value="Znf_RING/FYVE/PHD"/>
</dbReference>
<dbReference type="Proteomes" id="UP000516437">
    <property type="component" value="Chromosome 1"/>
</dbReference>
<evidence type="ECO:0000256" key="15">
    <source>
        <dbReference type="SAM" id="MobiDB-lite"/>
    </source>
</evidence>
<comment type="similarity">
    <text evidence="13">Belongs to the RING-type zinc finger family. ATL subfamily.</text>
</comment>
<feature type="compositionally biased region" description="Polar residues" evidence="15">
    <location>
        <begin position="191"/>
        <end position="202"/>
    </location>
</feature>
<comment type="pathway">
    <text evidence="3">Protein modification; protein ubiquitination.</text>
</comment>
<dbReference type="PROSITE" id="PS50089">
    <property type="entry name" value="ZF_RING_2"/>
    <property type="match status" value="1"/>
</dbReference>
<accession>A0A6A1WQC8</accession>
<dbReference type="GO" id="GO:0061630">
    <property type="term" value="F:ubiquitin protein ligase activity"/>
    <property type="evidence" value="ECO:0007669"/>
    <property type="project" value="UniProtKB-EC"/>
</dbReference>
<keyword evidence="8 14" id="KW-0863">Zinc-finger</keyword>
<feature type="region of interest" description="Disordered" evidence="15">
    <location>
        <begin position="1"/>
        <end position="36"/>
    </location>
</feature>
<comment type="caution">
    <text evidence="18">The sequence shown here is derived from an EMBL/GenBank/DDBJ whole genome shotgun (WGS) entry which is preliminary data.</text>
</comment>
<feature type="region of interest" description="Disordered" evidence="15">
    <location>
        <begin position="77"/>
        <end position="109"/>
    </location>
</feature>
<organism evidence="18 19">
    <name type="scientific">Morella rubra</name>
    <name type="common">Chinese bayberry</name>
    <dbReference type="NCBI Taxonomy" id="262757"/>
    <lineage>
        <taxon>Eukaryota</taxon>
        <taxon>Viridiplantae</taxon>
        <taxon>Streptophyta</taxon>
        <taxon>Embryophyta</taxon>
        <taxon>Tracheophyta</taxon>
        <taxon>Spermatophyta</taxon>
        <taxon>Magnoliopsida</taxon>
        <taxon>eudicotyledons</taxon>
        <taxon>Gunneridae</taxon>
        <taxon>Pentapetalae</taxon>
        <taxon>rosids</taxon>
        <taxon>fabids</taxon>
        <taxon>Fagales</taxon>
        <taxon>Myricaceae</taxon>
        <taxon>Morella</taxon>
    </lineage>
</organism>
<keyword evidence="5" id="KW-0808">Transferase</keyword>
<keyword evidence="9" id="KW-0833">Ubl conjugation pathway</keyword>
<evidence type="ECO:0000256" key="9">
    <source>
        <dbReference type="ARBA" id="ARBA00022786"/>
    </source>
</evidence>
<dbReference type="Gene3D" id="3.30.40.10">
    <property type="entry name" value="Zinc/RING finger domain, C3HC4 (zinc finger)"/>
    <property type="match status" value="1"/>
</dbReference>
<comment type="subcellular location">
    <subcellularLocation>
        <location evidence="2">Membrane</location>
        <topology evidence="2">Single-pass membrane protein</topology>
    </subcellularLocation>
</comment>
<feature type="domain" description="RING-type" evidence="17">
    <location>
        <begin position="133"/>
        <end position="175"/>
    </location>
</feature>
<dbReference type="InterPro" id="IPR001841">
    <property type="entry name" value="Znf_RING"/>
</dbReference>
<dbReference type="PANTHER" id="PTHR46913:SF1">
    <property type="entry name" value="RING-H2 FINGER PROTEIN ATL16"/>
    <property type="match status" value="1"/>
</dbReference>
<dbReference type="SUPFAM" id="SSF57850">
    <property type="entry name" value="RING/U-box"/>
    <property type="match status" value="1"/>
</dbReference>
<feature type="transmembrane region" description="Helical" evidence="16">
    <location>
        <begin position="43"/>
        <end position="63"/>
    </location>
</feature>
<dbReference type="InterPro" id="IPR044600">
    <property type="entry name" value="ATL1/ATL16-like"/>
</dbReference>
<keyword evidence="11 16" id="KW-1133">Transmembrane helix</keyword>
<dbReference type="EC" id="2.3.2.27" evidence="4"/>
<evidence type="ECO:0000256" key="6">
    <source>
        <dbReference type="ARBA" id="ARBA00022692"/>
    </source>
</evidence>
<name>A0A6A1WQC8_9ROSI</name>
<evidence type="ECO:0000256" key="12">
    <source>
        <dbReference type="ARBA" id="ARBA00023136"/>
    </source>
</evidence>
<evidence type="ECO:0000256" key="13">
    <source>
        <dbReference type="ARBA" id="ARBA00024209"/>
    </source>
</evidence>
<evidence type="ECO:0000256" key="14">
    <source>
        <dbReference type="PROSITE-ProRule" id="PRU00175"/>
    </source>
</evidence>
<evidence type="ECO:0000313" key="18">
    <source>
        <dbReference type="EMBL" id="KAB1227364.1"/>
    </source>
</evidence>
<keyword evidence="6 16" id="KW-0812">Transmembrane</keyword>
<dbReference type="EMBL" id="RXIC02000019">
    <property type="protein sequence ID" value="KAB1227364.1"/>
    <property type="molecule type" value="Genomic_DNA"/>
</dbReference>
<dbReference type="GO" id="GO:0016020">
    <property type="term" value="C:membrane"/>
    <property type="evidence" value="ECO:0007669"/>
    <property type="project" value="UniProtKB-SubCell"/>
</dbReference>
<proteinExistence type="inferred from homology"/>